<accession>A0A1U7XTF7</accession>
<gene>
    <name evidence="2" type="primary">LOC104241023</name>
</gene>
<dbReference type="OrthoDB" id="1431696at2759"/>
<organism evidence="1 2">
    <name type="scientific">Nicotiana sylvestris</name>
    <name type="common">Wood tobacco</name>
    <name type="synonym">South American tobacco</name>
    <dbReference type="NCBI Taxonomy" id="4096"/>
    <lineage>
        <taxon>Eukaryota</taxon>
        <taxon>Viridiplantae</taxon>
        <taxon>Streptophyta</taxon>
        <taxon>Embryophyta</taxon>
        <taxon>Tracheophyta</taxon>
        <taxon>Spermatophyta</taxon>
        <taxon>Magnoliopsida</taxon>
        <taxon>eudicotyledons</taxon>
        <taxon>Gunneridae</taxon>
        <taxon>Pentapetalae</taxon>
        <taxon>asterids</taxon>
        <taxon>lamiids</taxon>
        <taxon>Solanales</taxon>
        <taxon>Solanaceae</taxon>
        <taxon>Nicotianoideae</taxon>
        <taxon>Nicotianeae</taxon>
        <taxon>Nicotiana</taxon>
    </lineage>
</organism>
<sequence length="186" mass="21207">MNQCVVNQLAGGNFMTTPYVEACEILDEMAETSSSWKSRANVPQGDPNMIHLHKVLQDHGQVIAELTTTMTQLAKAQLHQTQAPKQVHVVEEIDIDDSVEEIREEVNPSMEHMIDMPDPTVKKAKIPFPKPPPYYPQRLSKQNDDNQFKKFIQMMKRLSINVPLVEALEQIPGNAKYMKDLVTKKR</sequence>
<dbReference type="AlphaFoldDB" id="A0A1U7XTF7"/>
<proteinExistence type="predicted"/>
<protein>
    <submittedName>
        <fullName evidence="2">Uncharacterized protein LOC104241023</fullName>
    </submittedName>
</protein>
<dbReference type="RefSeq" id="XP_009794228.1">
    <property type="nucleotide sequence ID" value="XM_009795926.1"/>
</dbReference>
<keyword evidence="1" id="KW-1185">Reference proteome</keyword>
<evidence type="ECO:0000313" key="1">
    <source>
        <dbReference type="Proteomes" id="UP000189701"/>
    </source>
</evidence>
<reference evidence="1" key="1">
    <citation type="journal article" date="2013" name="Genome Biol.">
        <title>Reference genomes and transcriptomes of Nicotiana sylvestris and Nicotiana tomentosiformis.</title>
        <authorList>
            <person name="Sierro N."/>
            <person name="Battey J.N."/>
            <person name="Ouadi S."/>
            <person name="Bovet L."/>
            <person name="Goepfert S."/>
            <person name="Bakaher N."/>
            <person name="Peitsch M.C."/>
            <person name="Ivanov N.V."/>
        </authorList>
    </citation>
    <scope>NUCLEOTIDE SEQUENCE [LARGE SCALE GENOMIC DNA]</scope>
</reference>
<dbReference type="Proteomes" id="UP000189701">
    <property type="component" value="Unplaced"/>
</dbReference>
<reference evidence="2" key="2">
    <citation type="submission" date="2025-08" db="UniProtKB">
        <authorList>
            <consortium name="RefSeq"/>
        </authorList>
    </citation>
    <scope>IDENTIFICATION</scope>
    <source>
        <tissue evidence="2">Leaf</tissue>
    </source>
</reference>
<name>A0A1U7XTF7_NICSY</name>
<evidence type="ECO:0000313" key="2">
    <source>
        <dbReference type="RefSeq" id="XP_009794228.1"/>
    </source>
</evidence>